<dbReference type="SMART" id="SM00530">
    <property type="entry name" value="HTH_XRE"/>
    <property type="match status" value="1"/>
</dbReference>
<dbReference type="InterPro" id="IPR001387">
    <property type="entry name" value="Cro/C1-type_HTH"/>
</dbReference>
<dbReference type="CDD" id="cd00093">
    <property type="entry name" value="HTH_XRE"/>
    <property type="match status" value="1"/>
</dbReference>
<dbReference type="AlphaFoldDB" id="A0A179D4W5"/>
<dbReference type="PROSITE" id="PS50943">
    <property type="entry name" value="HTH_CROC1"/>
    <property type="match status" value="1"/>
</dbReference>
<sequence>MSTVHFNPEVLRRLREEMGLTRAELEARSGVDRDTIYAWESGRRTPSARRLAQVAQALGARLDDFFGPCSDFCPQKDG</sequence>
<evidence type="ECO:0000259" key="1">
    <source>
        <dbReference type="PROSITE" id="PS50943"/>
    </source>
</evidence>
<dbReference type="PANTHER" id="PTHR43236">
    <property type="entry name" value="ANTITOXIN HIGA1"/>
    <property type="match status" value="1"/>
</dbReference>
<organism evidence="2 3">
    <name type="scientific">Thermosulfurimonas dismutans</name>
    <dbReference type="NCBI Taxonomy" id="999894"/>
    <lineage>
        <taxon>Bacteria</taxon>
        <taxon>Pseudomonadati</taxon>
        <taxon>Thermodesulfobacteriota</taxon>
        <taxon>Thermodesulfobacteria</taxon>
        <taxon>Thermodesulfobacteriales</taxon>
        <taxon>Thermodesulfobacteriaceae</taxon>
        <taxon>Thermosulfurimonas</taxon>
    </lineage>
</organism>
<dbReference type="OrthoDB" id="7428772at2"/>
<dbReference type="SUPFAM" id="SSF47413">
    <property type="entry name" value="lambda repressor-like DNA-binding domains"/>
    <property type="match status" value="1"/>
</dbReference>
<proteinExistence type="predicted"/>
<dbReference type="PANTHER" id="PTHR43236:SF2">
    <property type="entry name" value="BLL0069 PROTEIN"/>
    <property type="match status" value="1"/>
</dbReference>
<dbReference type="GO" id="GO:0003677">
    <property type="term" value="F:DNA binding"/>
    <property type="evidence" value="ECO:0007669"/>
    <property type="project" value="InterPro"/>
</dbReference>
<gene>
    <name evidence="2" type="ORF">TDIS_0939</name>
</gene>
<keyword evidence="3" id="KW-1185">Reference proteome</keyword>
<dbReference type="EMBL" id="LWLG01000004">
    <property type="protein sequence ID" value="OAQ21013.1"/>
    <property type="molecule type" value="Genomic_DNA"/>
</dbReference>
<evidence type="ECO:0000313" key="2">
    <source>
        <dbReference type="EMBL" id="OAQ21013.1"/>
    </source>
</evidence>
<dbReference type="RefSeq" id="WP_068669814.1">
    <property type="nucleotide sequence ID" value="NZ_LWLG01000004.1"/>
</dbReference>
<reference evidence="2 3" key="1">
    <citation type="submission" date="2016-04" db="EMBL/GenBank/DDBJ databases">
        <title>Genome analysis of Thermosulfurimonas dismutans, the first thermophilic sulfur-disproportionating bacterium of the phylum Thermodesulfobacteria.</title>
        <authorList>
            <person name="Mardanov A.V."/>
            <person name="Beletsky A.V."/>
            <person name="Kadnikov V.V."/>
            <person name="Slobodkin A.I."/>
            <person name="Ravin N.V."/>
        </authorList>
    </citation>
    <scope>NUCLEOTIDE SEQUENCE [LARGE SCALE GENOMIC DNA]</scope>
    <source>
        <strain evidence="2 3">S95</strain>
    </source>
</reference>
<dbReference type="InterPro" id="IPR052345">
    <property type="entry name" value="Rad_response_metalloprotease"/>
</dbReference>
<name>A0A179D4W5_9BACT</name>
<comment type="caution">
    <text evidence="2">The sequence shown here is derived from an EMBL/GenBank/DDBJ whole genome shotgun (WGS) entry which is preliminary data.</text>
</comment>
<dbReference type="Gene3D" id="1.10.260.40">
    <property type="entry name" value="lambda repressor-like DNA-binding domains"/>
    <property type="match status" value="1"/>
</dbReference>
<evidence type="ECO:0000313" key="3">
    <source>
        <dbReference type="Proteomes" id="UP000078390"/>
    </source>
</evidence>
<dbReference type="Pfam" id="PF01381">
    <property type="entry name" value="HTH_3"/>
    <property type="match status" value="1"/>
</dbReference>
<dbReference type="Proteomes" id="UP000078390">
    <property type="component" value="Unassembled WGS sequence"/>
</dbReference>
<protein>
    <recommendedName>
        <fullName evidence="1">HTH cro/C1-type domain-containing protein</fullName>
    </recommendedName>
</protein>
<feature type="domain" description="HTH cro/C1-type" evidence="1">
    <location>
        <begin position="11"/>
        <end position="65"/>
    </location>
</feature>
<dbReference type="InterPro" id="IPR010982">
    <property type="entry name" value="Lambda_DNA-bd_dom_sf"/>
</dbReference>
<dbReference type="STRING" id="999894.TDIS_0939"/>
<accession>A0A179D4W5</accession>